<keyword evidence="1" id="KW-0408">Iron</keyword>
<gene>
    <name evidence="4" type="ORF">EV199_2291</name>
</gene>
<dbReference type="GO" id="GO:0017003">
    <property type="term" value="P:protein-heme linkage"/>
    <property type="evidence" value="ECO:0007669"/>
    <property type="project" value="InterPro"/>
</dbReference>
<sequence>MKKTHIVILVAIAAGIMILLSFMGDLSTYETLASARQKEGKTVTVITQLDRSFANPIEYDAVKNPNLTRFHVMDSLGNKATVLYYFEKPFDMEKSDRIVLKGKMKGDIFEISRKDGILIKCPSKYKDDPKAAYNNLTTKVN</sequence>
<dbReference type="InterPro" id="IPR036127">
    <property type="entry name" value="CcmE-like_sf"/>
</dbReference>
<keyword evidence="3" id="KW-1133">Transmembrane helix</keyword>
<dbReference type="AlphaFoldDB" id="A0A4Q7N5S6"/>
<keyword evidence="3" id="KW-0812">Transmembrane</keyword>
<protein>
    <submittedName>
        <fullName evidence="4">Cytochrome c-type biogenesis protein CcmE</fullName>
    </submittedName>
</protein>
<dbReference type="RefSeq" id="WP_130540707.1">
    <property type="nucleotide sequence ID" value="NZ_CP042431.1"/>
</dbReference>
<dbReference type="SUPFAM" id="SSF82093">
    <property type="entry name" value="Heme chaperone CcmE"/>
    <property type="match status" value="1"/>
</dbReference>
<keyword evidence="5" id="KW-1185">Reference proteome</keyword>
<feature type="transmembrane region" description="Helical" evidence="3">
    <location>
        <begin position="6"/>
        <end position="26"/>
    </location>
</feature>
<evidence type="ECO:0000256" key="1">
    <source>
        <dbReference type="ARBA" id="ARBA00022617"/>
    </source>
</evidence>
<dbReference type="EMBL" id="SGXA01000001">
    <property type="protein sequence ID" value="RZS76406.1"/>
    <property type="molecule type" value="Genomic_DNA"/>
</dbReference>
<dbReference type="GO" id="GO:0005886">
    <property type="term" value="C:plasma membrane"/>
    <property type="evidence" value="ECO:0007669"/>
    <property type="project" value="InterPro"/>
</dbReference>
<name>A0A4Q7N5S6_9BACT</name>
<proteinExistence type="predicted"/>
<keyword evidence="3" id="KW-0472">Membrane</keyword>
<organism evidence="4 5">
    <name type="scientific">Pseudobacter ginsenosidimutans</name>
    <dbReference type="NCBI Taxonomy" id="661488"/>
    <lineage>
        <taxon>Bacteria</taxon>
        <taxon>Pseudomonadati</taxon>
        <taxon>Bacteroidota</taxon>
        <taxon>Chitinophagia</taxon>
        <taxon>Chitinophagales</taxon>
        <taxon>Chitinophagaceae</taxon>
        <taxon>Pseudobacter</taxon>
    </lineage>
</organism>
<evidence type="ECO:0000313" key="4">
    <source>
        <dbReference type="EMBL" id="RZS76406.1"/>
    </source>
</evidence>
<reference evidence="4 5" key="1">
    <citation type="submission" date="2019-02" db="EMBL/GenBank/DDBJ databases">
        <title>Genomic Encyclopedia of Type Strains, Phase IV (KMG-IV): sequencing the most valuable type-strain genomes for metagenomic binning, comparative biology and taxonomic classification.</title>
        <authorList>
            <person name="Goeker M."/>
        </authorList>
    </citation>
    <scope>NUCLEOTIDE SEQUENCE [LARGE SCALE GENOMIC DNA]</scope>
    <source>
        <strain evidence="4 5">DSM 18116</strain>
    </source>
</reference>
<evidence type="ECO:0000256" key="2">
    <source>
        <dbReference type="ARBA" id="ARBA00022748"/>
    </source>
</evidence>
<dbReference type="InterPro" id="IPR012340">
    <property type="entry name" value="NA-bd_OB-fold"/>
</dbReference>
<dbReference type="Proteomes" id="UP000293874">
    <property type="component" value="Unassembled WGS sequence"/>
</dbReference>
<dbReference type="Gene3D" id="2.40.50.140">
    <property type="entry name" value="Nucleic acid-binding proteins"/>
    <property type="match status" value="1"/>
</dbReference>
<keyword evidence="1" id="KW-0349">Heme</keyword>
<accession>A0A4Q7N5S6</accession>
<keyword evidence="1" id="KW-0479">Metal-binding</keyword>
<dbReference type="GO" id="GO:0017004">
    <property type="term" value="P:cytochrome complex assembly"/>
    <property type="evidence" value="ECO:0007669"/>
    <property type="project" value="UniProtKB-KW"/>
</dbReference>
<comment type="caution">
    <text evidence="4">The sequence shown here is derived from an EMBL/GenBank/DDBJ whole genome shotgun (WGS) entry which is preliminary data.</text>
</comment>
<evidence type="ECO:0000313" key="5">
    <source>
        <dbReference type="Proteomes" id="UP000293874"/>
    </source>
</evidence>
<evidence type="ECO:0000256" key="3">
    <source>
        <dbReference type="SAM" id="Phobius"/>
    </source>
</evidence>
<keyword evidence="2" id="KW-0201">Cytochrome c-type biogenesis</keyword>
<dbReference type="OrthoDB" id="1524250at2"/>